<evidence type="ECO:0000313" key="7">
    <source>
        <dbReference type="Proteomes" id="UP001221328"/>
    </source>
</evidence>
<dbReference type="Gene3D" id="3.30.70.2740">
    <property type="match status" value="1"/>
</dbReference>
<dbReference type="Pfam" id="PF01565">
    <property type="entry name" value="FAD_binding_4"/>
    <property type="match status" value="1"/>
</dbReference>
<reference evidence="6 7" key="1">
    <citation type="journal article" date="2015" name="Int. J. Syst. Evol. Microbiol.">
        <title>Streptomyces gilvifuscus sp. nov., an actinomycete that produces antibacterial compounds isolated from soil.</title>
        <authorList>
            <person name="Nguyen T.M."/>
            <person name="Kim J."/>
        </authorList>
    </citation>
    <scope>NUCLEOTIDE SEQUENCE [LARGE SCALE GENOMIC DNA]</scope>
    <source>
        <strain evidence="6 7">T113</strain>
    </source>
</reference>
<comment type="cofactor">
    <cofactor evidence="1">
        <name>FAD</name>
        <dbReference type="ChEBI" id="CHEBI:57692"/>
    </cofactor>
</comment>
<evidence type="ECO:0000256" key="3">
    <source>
        <dbReference type="ARBA" id="ARBA00022827"/>
    </source>
</evidence>
<dbReference type="SUPFAM" id="SSF55103">
    <property type="entry name" value="FAD-linked oxidases, C-terminal domain"/>
    <property type="match status" value="1"/>
</dbReference>
<keyword evidence="2" id="KW-0285">Flavoprotein</keyword>
<keyword evidence="3" id="KW-0274">FAD</keyword>
<dbReference type="InterPro" id="IPR016169">
    <property type="entry name" value="FAD-bd_PCMH_sub2"/>
</dbReference>
<proteinExistence type="predicted"/>
<evidence type="ECO:0000259" key="5">
    <source>
        <dbReference type="PROSITE" id="PS51387"/>
    </source>
</evidence>
<evidence type="ECO:0000256" key="1">
    <source>
        <dbReference type="ARBA" id="ARBA00001974"/>
    </source>
</evidence>
<keyword evidence="4" id="KW-0560">Oxidoreductase</keyword>
<dbReference type="InterPro" id="IPR016166">
    <property type="entry name" value="FAD-bd_PCMH"/>
</dbReference>
<dbReference type="InterPro" id="IPR016164">
    <property type="entry name" value="FAD-linked_Oxase-like_C"/>
</dbReference>
<name>A0ABT5FR78_9ACTN</name>
<dbReference type="EMBL" id="JAQOSK010000003">
    <property type="protein sequence ID" value="MDC2954976.1"/>
    <property type="molecule type" value="Genomic_DNA"/>
</dbReference>
<dbReference type="InterPro" id="IPR051914">
    <property type="entry name" value="FAD-linked_OxidoTrans_Type4"/>
</dbReference>
<organism evidence="6 7">
    <name type="scientific">Streptomyces gilvifuscus</name>
    <dbReference type="NCBI Taxonomy" id="1550617"/>
    <lineage>
        <taxon>Bacteria</taxon>
        <taxon>Bacillati</taxon>
        <taxon>Actinomycetota</taxon>
        <taxon>Actinomycetes</taxon>
        <taxon>Kitasatosporales</taxon>
        <taxon>Streptomycetaceae</taxon>
        <taxon>Streptomyces</taxon>
    </lineage>
</organism>
<dbReference type="RefSeq" id="WP_272175041.1">
    <property type="nucleotide sequence ID" value="NZ_JAQOSK010000003.1"/>
</dbReference>
<dbReference type="Gene3D" id="1.10.45.10">
    <property type="entry name" value="Vanillyl-alcohol Oxidase, Chain A, domain 4"/>
    <property type="match status" value="1"/>
</dbReference>
<dbReference type="SUPFAM" id="SSF56176">
    <property type="entry name" value="FAD-binding/transporter-associated domain-like"/>
    <property type="match status" value="1"/>
</dbReference>
<dbReference type="InterPro" id="IPR016171">
    <property type="entry name" value="Vanillyl_alc_oxidase_C-sub2"/>
</dbReference>
<dbReference type="Pfam" id="PF02913">
    <property type="entry name" value="FAD-oxidase_C"/>
    <property type="match status" value="1"/>
</dbReference>
<protein>
    <submittedName>
        <fullName evidence="6">FAD-linked oxidase C-terminal domain-containing protein</fullName>
    </submittedName>
</protein>
<dbReference type="InterPro" id="IPR006094">
    <property type="entry name" value="Oxid_FAD_bind_N"/>
</dbReference>
<keyword evidence="7" id="KW-1185">Reference proteome</keyword>
<dbReference type="PROSITE" id="PS51387">
    <property type="entry name" value="FAD_PCMH"/>
    <property type="match status" value="1"/>
</dbReference>
<gene>
    <name evidence="6" type="ORF">PO587_10910</name>
</gene>
<evidence type="ECO:0000256" key="2">
    <source>
        <dbReference type="ARBA" id="ARBA00022630"/>
    </source>
</evidence>
<evidence type="ECO:0000313" key="6">
    <source>
        <dbReference type="EMBL" id="MDC2954976.1"/>
    </source>
</evidence>
<accession>A0ABT5FR78</accession>
<dbReference type="Gene3D" id="3.30.465.10">
    <property type="match status" value="1"/>
</dbReference>
<feature type="domain" description="FAD-binding PCMH-type" evidence="5">
    <location>
        <begin position="36"/>
        <end position="214"/>
    </location>
</feature>
<dbReference type="PANTHER" id="PTHR42934:SF2">
    <property type="entry name" value="GLYCOLATE OXIDASE SUBUNIT GLCD"/>
    <property type="match status" value="1"/>
</dbReference>
<comment type="caution">
    <text evidence="6">The sequence shown here is derived from an EMBL/GenBank/DDBJ whole genome shotgun (WGS) entry which is preliminary data.</text>
</comment>
<evidence type="ECO:0000256" key="4">
    <source>
        <dbReference type="ARBA" id="ARBA00023002"/>
    </source>
</evidence>
<dbReference type="PANTHER" id="PTHR42934">
    <property type="entry name" value="GLYCOLATE OXIDASE SUBUNIT GLCD"/>
    <property type="match status" value="1"/>
</dbReference>
<dbReference type="InterPro" id="IPR036318">
    <property type="entry name" value="FAD-bd_PCMH-like_sf"/>
</dbReference>
<sequence length="457" mass="48167">MTDTGALLAKVVGAEHVLSGEGVPAEYGHDESLTAVARTPAYLVRPATADEVSEVVAVAAARRIAVTARGSGTGLCGACVPRADGIVVSFERMNRIVEIDTDNHVAVVQAGVTLAELDERTAASGLCYPVRPGEQGASVGGTVNTNAGGMHAVRHGVTRHHVLGVEAVLASGEIVRSGGRYVKTSTGYDLTQLLVGSEGTLALVTEAVLRLRPRAEHRATVLAPFGSAEEVSRAVPRLLAGGVDPLALEYVDMLTMAAMTERQELALGIPEQVRRTALGYLVVVLEERFAERLEADVERLGEQLLGLGAADVYVLPAAAARDLMEARERAFWASKAAGADEVVDIVVPRAALPRLFAEADVIARDSASVITGCGHAGDGNVHLAVFQPDPERREAVLHGLFRAGAELGGAISGEHGIGTTKKRYFLELEDPAKVELMRRIKHAFDPDGILNPGILFD</sequence>
<dbReference type="InterPro" id="IPR004113">
    <property type="entry name" value="FAD-bd_oxidored_4_C"/>
</dbReference>
<dbReference type="Proteomes" id="UP001221328">
    <property type="component" value="Unassembled WGS sequence"/>
</dbReference>